<evidence type="ECO:0000256" key="1">
    <source>
        <dbReference type="ARBA" id="ARBA00022737"/>
    </source>
</evidence>
<dbReference type="PANTHER" id="PTHR42855">
    <property type="entry name" value="ABC TRANSPORTER ATP-BINDING SUBUNIT"/>
    <property type="match status" value="1"/>
</dbReference>
<keyword evidence="3 6" id="KW-0067">ATP-binding</keyword>
<dbReference type="RefSeq" id="WP_130555326.1">
    <property type="nucleotide sequence ID" value="NZ_SHGT01000043.1"/>
</dbReference>
<name>A0A4Q8L0S1_9STRE</name>
<dbReference type="Pfam" id="PF16326">
    <property type="entry name" value="ABC_tran_CTD"/>
    <property type="match status" value="1"/>
</dbReference>
<reference evidence="6 7" key="1">
    <citation type="submission" date="2019-02" db="EMBL/GenBank/DDBJ databases">
        <title>First genome of the species Streptococcus parasuis.</title>
        <authorList>
            <person name="Stevens M.J.A."/>
            <person name="Stephan R."/>
        </authorList>
    </citation>
    <scope>NUCLEOTIDE SEQUENCE [LARGE SCALE GENOMIC DNA]</scope>
    <source>
        <strain evidence="6 7">4253</strain>
    </source>
</reference>
<dbReference type="FunFam" id="3.40.50.300:FF:000309">
    <property type="entry name" value="ABC transporter ATP-binding protein"/>
    <property type="match status" value="1"/>
</dbReference>
<gene>
    <name evidence="6" type="ORF">EXW74_07295</name>
</gene>
<dbReference type="Proteomes" id="UP000291525">
    <property type="component" value="Unassembled WGS sequence"/>
</dbReference>
<feature type="coiled-coil region" evidence="4">
    <location>
        <begin position="562"/>
        <end position="617"/>
    </location>
</feature>
<keyword evidence="1" id="KW-0677">Repeat</keyword>
<feature type="domain" description="ABC transporter" evidence="5">
    <location>
        <begin position="4"/>
        <end position="252"/>
    </location>
</feature>
<dbReference type="SUPFAM" id="SSF52540">
    <property type="entry name" value="P-loop containing nucleoside triphosphate hydrolases"/>
    <property type="match status" value="2"/>
</dbReference>
<protein>
    <submittedName>
        <fullName evidence="6">ABC transporter ATP-binding protein</fullName>
    </submittedName>
</protein>
<keyword evidence="4" id="KW-0175">Coiled coil</keyword>
<evidence type="ECO:0000256" key="2">
    <source>
        <dbReference type="ARBA" id="ARBA00022741"/>
    </source>
</evidence>
<dbReference type="EMBL" id="SHGT01000043">
    <property type="protein sequence ID" value="TAA10542.1"/>
    <property type="molecule type" value="Genomic_DNA"/>
</dbReference>
<dbReference type="InterPro" id="IPR032781">
    <property type="entry name" value="ABC_tran_Xtn"/>
</dbReference>
<accession>A0A4Q8L0S1</accession>
<organism evidence="6 7">
    <name type="scientific">Streptococcus parasuis</name>
    <dbReference type="NCBI Taxonomy" id="1501662"/>
    <lineage>
        <taxon>Bacteria</taxon>
        <taxon>Bacillati</taxon>
        <taxon>Bacillota</taxon>
        <taxon>Bacilli</taxon>
        <taxon>Lactobacillales</taxon>
        <taxon>Streptococcaceae</taxon>
        <taxon>Streptococcus</taxon>
    </lineage>
</organism>
<proteinExistence type="predicted"/>
<dbReference type="SMART" id="SM00382">
    <property type="entry name" value="AAA"/>
    <property type="match status" value="2"/>
</dbReference>
<dbReference type="PROSITE" id="PS50893">
    <property type="entry name" value="ABC_TRANSPORTER_2"/>
    <property type="match status" value="2"/>
</dbReference>
<dbReference type="CDD" id="cd03221">
    <property type="entry name" value="ABCF_EF-3"/>
    <property type="match status" value="2"/>
</dbReference>
<dbReference type="InterPro" id="IPR032524">
    <property type="entry name" value="ABC_tran_C"/>
</dbReference>
<dbReference type="GO" id="GO:0005524">
    <property type="term" value="F:ATP binding"/>
    <property type="evidence" value="ECO:0007669"/>
    <property type="project" value="UniProtKB-KW"/>
</dbReference>
<keyword evidence="2" id="KW-0547">Nucleotide-binding</keyword>
<dbReference type="Pfam" id="PF12848">
    <property type="entry name" value="ABC_tran_Xtn"/>
    <property type="match status" value="1"/>
</dbReference>
<dbReference type="Pfam" id="PF00005">
    <property type="entry name" value="ABC_tran"/>
    <property type="match status" value="2"/>
</dbReference>
<dbReference type="GO" id="GO:0003677">
    <property type="term" value="F:DNA binding"/>
    <property type="evidence" value="ECO:0007669"/>
    <property type="project" value="InterPro"/>
</dbReference>
<dbReference type="OrthoDB" id="9760950at2"/>
<dbReference type="GO" id="GO:0016887">
    <property type="term" value="F:ATP hydrolysis activity"/>
    <property type="evidence" value="ECO:0007669"/>
    <property type="project" value="InterPro"/>
</dbReference>
<dbReference type="PANTHER" id="PTHR42855:SF1">
    <property type="entry name" value="ABC TRANSPORTER DOMAIN-CONTAINING PROTEIN"/>
    <property type="match status" value="1"/>
</dbReference>
<sequence length="622" mass="71015">MSDFIVEHLTKSVGDKTVFSDLSFIIHQGDRIGIIGVNGTGKTTLLDVLSGRIGFDGDVSPFRTKNTYKISYLTQEPVFDESKTVLDTVLSSDLREMQLIREYELLMSNYDEASQSKLETIMTEMDALNAWEIESQVKTVLSKLGLTELNMTVSELSGGLRRRVQLAQVLLGHADLLLLDEPTNHLDIDTIEWLTTFLKNTKKSVLFITHDRYFLDNVATRIFELDRANLTEYQGNYQDYVRLKAEQDERDAALRHKKEQLYKQELAWMRRQPQARATKQQARINRFHDLKGDLAQSIDDSELEINFETSRIGKKVIKFDHVSFSYPDKPILSDFNLLIQNKDRIGIVGENGKGKSTLLNLIAGELQADSGKVDVGETIRIGYFSQTIKGLDESKRVINFLQEVADEAKTSSGMVSIAELLEQFLFPRNMHGTLIEKLSGGEKKRLYLLKILLQRPNVLLLDEPTNDLDIATLTVLEHFLKGFSGPVIIVSHDRYFLDKVANKILAFEDSGIETFFGNYTDYLDEKAFLASSSAISLEMPKEKTEKVKASKKRMSYFEKQEWASIEDEITSLEDRIQVIESEMLTCGSDFTKLSDLQKELEEKNKSLLEKYERYEYLSELEG</sequence>
<dbReference type="Gene3D" id="1.10.287.380">
    <property type="entry name" value="Valyl-tRNA synthetase, C-terminal domain"/>
    <property type="match status" value="1"/>
</dbReference>
<dbReference type="InterPro" id="IPR037118">
    <property type="entry name" value="Val-tRNA_synth_C_sf"/>
</dbReference>
<evidence type="ECO:0000256" key="3">
    <source>
        <dbReference type="ARBA" id="ARBA00022840"/>
    </source>
</evidence>
<dbReference type="InterPro" id="IPR051309">
    <property type="entry name" value="ABCF_ATPase"/>
</dbReference>
<dbReference type="Gene3D" id="3.40.50.300">
    <property type="entry name" value="P-loop containing nucleotide triphosphate hydrolases"/>
    <property type="match status" value="2"/>
</dbReference>
<dbReference type="InterPro" id="IPR003439">
    <property type="entry name" value="ABC_transporter-like_ATP-bd"/>
</dbReference>
<dbReference type="InterPro" id="IPR027417">
    <property type="entry name" value="P-loop_NTPase"/>
</dbReference>
<evidence type="ECO:0000259" key="5">
    <source>
        <dbReference type="PROSITE" id="PS50893"/>
    </source>
</evidence>
<comment type="caution">
    <text evidence="6">The sequence shown here is derived from an EMBL/GenBank/DDBJ whole genome shotgun (WGS) entry which is preliminary data.</text>
</comment>
<evidence type="ECO:0000313" key="6">
    <source>
        <dbReference type="EMBL" id="TAA10542.1"/>
    </source>
</evidence>
<feature type="domain" description="ABC transporter" evidence="5">
    <location>
        <begin position="317"/>
        <end position="534"/>
    </location>
</feature>
<dbReference type="AlphaFoldDB" id="A0A4Q8L0S1"/>
<evidence type="ECO:0000256" key="4">
    <source>
        <dbReference type="SAM" id="Coils"/>
    </source>
</evidence>
<evidence type="ECO:0000313" key="7">
    <source>
        <dbReference type="Proteomes" id="UP000291525"/>
    </source>
</evidence>
<dbReference type="InterPro" id="IPR003593">
    <property type="entry name" value="AAA+_ATPase"/>
</dbReference>
<dbReference type="FunFam" id="3.40.50.300:FF:000011">
    <property type="entry name" value="Putative ABC transporter ATP-binding component"/>
    <property type="match status" value="1"/>
</dbReference>